<dbReference type="Pfam" id="PF06733">
    <property type="entry name" value="DEAD_2"/>
    <property type="match status" value="1"/>
</dbReference>
<name>A0ABT0E6E8_9GAMM</name>
<keyword evidence="8" id="KW-0408">Iron</keyword>
<evidence type="ECO:0000256" key="13">
    <source>
        <dbReference type="ARBA" id="ARBA00038058"/>
    </source>
</evidence>
<evidence type="ECO:0000256" key="5">
    <source>
        <dbReference type="ARBA" id="ARBA00022801"/>
    </source>
</evidence>
<dbReference type="SMART" id="SM00488">
    <property type="entry name" value="DEXDc2"/>
    <property type="match status" value="1"/>
</dbReference>
<dbReference type="InterPro" id="IPR006554">
    <property type="entry name" value="Helicase-like_DEXD_c2"/>
</dbReference>
<evidence type="ECO:0000256" key="3">
    <source>
        <dbReference type="ARBA" id="ARBA00022741"/>
    </source>
</evidence>
<evidence type="ECO:0000313" key="16">
    <source>
        <dbReference type="Proteomes" id="UP001165524"/>
    </source>
</evidence>
<dbReference type="InterPro" id="IPR027417">
    <property type="entry name" value="P-loop_NTPase"/>
</dbReference>
<keyword evidence="16" id="KW-1185">Reference proteome</keyword>
<keyword evidence="12" id="KW-0413">Isomerase</keyword>
<evidence type="ECO:0000256" key="1">
    <source>
        <dbReference type="ARBA" id="ARBA00022485"/>
    </source>
</evidence>
<dbReference type="Gene3D" id="3.40.50.300">
    <property type="entry name" value="P-loop containing nucleotide triphosphate hydrolases"/>
    <property type="match status" value="2"/>
</dbReference>
<evidence type="ECO:0000256" key="4">
    <source>
        <dbReference type="ARBA" id="ARBA00022763"/>
    </source>
</evidence>
<keyword evidence="6 15" id="KW-0347">Helicase</keyword>
<dbReference type="Proteomes" id="UP001165524">
    <property type="component" value="Unassembled WGS sequence"/>
</dbReference>
<evidence type="ECO:0000256" key="12">
    <source>
        <dbReference type="ARBA" id="ARBA00023235"/>
    </source>
</evidence>
<accession>A0ABT0E6E8</accession>
<dbReference type="InterPro" id="IPR014013">
    <property type="entry name" value="Helic_SF1/SF2_ATP-bd_DinG/Rad3"/>
</dbReference>
<keyword evidence="11" id="KW-0234">DNA repair</keyword>
<feature type="domain" description="Helicase ATP-binding" evidence="14">
    <location>
        <begin position="185"/>
        <end position="435"/>
    </location>
</feature>
<evidence type="ECO:0000256" key="11">
    <source>
        <dbReference type="ARBA" id="ARBA00023204"/>
    </source>
</evidence>
<reference evidence="15" key="1">
    <citation type="submission" date="2022-04" db="EMBL/GenBank/DDBJ databases">
        <title>Alcanivorax sp. CY1518 draft genome sequence.</title>
        <authorList>
            <person name="Zhao G."/>
            <person name="An M."/>
        </authorList>
    </citation>
    <scope>NUCLEOTIDE SEQUENCE</scope>
    <source>
        <strain evidence="15">CY1518</strain>
    </source>
</reference>
<evidence type="ECO:0000313" key="15">
    <source>
        <dbReference type="EMBL" id="MCK0537413.1"/>
    </source>
</evidence>
<dbReference type="InterPro" id="IPR045028">
    <property type="entry name" value="DinG/Rad3-like"/>
</dbReference>
<dbReference type="GO" id="GO:0004386">
    <property type="term" value="F:helicase activity"/>
    <property type="evidence" value="ECO:0007669"/>
    <property type="project" value="UniProtKB-KW"/>
</dbReference>
<keyword evidence="3" id="KW-0547">Nucleotide-binding</keyword>
<dbReference type="SMART" id="SM00491">
    <property type="entry name" value="HELICc2"/>
    <property type="match status" value="1"/>
</dbReference>
<keyword evidence="1" id="KW-0004">4Fe-4S</keyword>
<evidence type="ECO:0000256" key="6">
    <source>
        <dbReference type="ARBA" id="ARBA00022806"/>
    </source>
</evidence>
<dbReference type="SUPFAM" id="SSF52540">
    <property type="entry name" value="P-loop containing nucleoside triphosphate hydrolases"/>
    <property type="match status" value="1"/>
</dbReference>
<dbReference type="PANTHER" id="PTHR11472:SF34">
    <property type="entry name" value="REGULATOR OF TELOMERE ELONGATION HELICASE 1"/>
    <property type="match status" value="1"/>
</dbReference>
<dbReference type="Pfam" id="PF13307">
    <property type="entry name" value="Helicase_C_2"/>
    <property type="match status" value="1"/>
</dbReference>
<dbReference type="InterPro" id="IPR010614">
    <property type="entry name" value="RAD3-like_helicase_DEAD"/>
</dbReference>
<evidence type="ECO:0000259" key="14">
    <source>
        <dbReference type="PROSITE" id="PS51193"/>
    </source>
</evidence>
<gene>
    <name evidence="15" type="ORF">MU846_06775</name>
</gene>
<proteinExistence type="inferred from homology"/>
<organism evidence="15 16">
    <name type="scientific">Alcanivorax quisquiliarum</name>
    <dbReference type="NCBI Taxonomy" id="2933565"/>
    <lineage>
        <taxon>Bacteria</taxon>
        <taxon>Pseudomonadati</taxon>
        <taxon>Pseudomonadota</taxon>
        <taxon>Gammaproteobacteria</taxon>
        <taxon>Oceanospirillales</taxon>
        <taxon>Alcanivoracaceae</taxon>
        <taxon>Alcanivorax</taxon>
    </lineage>
</organism>
<evidence type="ECO:0000256" key="2">
    <source>
        <dbReference type="ARBA" id="ARBA00022723"/>
    </source>
</evidence>
<evidence type="ECO:0000256" key="7">
    <source>
        <dbReference type="ARBA" id="ARBA00022840"/>
    </source>
</evidence>
<sequence>MSNAQISDAQMSNALYTVAVRELCAFTAKQGDLDMRFTPSPSAQEGMAGHQTVAARRGPEYETELALAARYDCLQVRGRADGYDPALNQLEEIKTHRGDLRRVPENHRQLHWAQLHLYGAMLCEARNLASVTLALVYFDITTQQETVFQEHMTRTALQAIFAHHCQRFLQWAQQELAHRNHRDAALRTLAFPYSFRSGQRDLASAVYRTFQGTGVLLAQAPTGIGKTLGTLFPALKAMPGQLTDKLFFLTAKTPGRQLALDAVPVLGQAPLRTLELVAREKRCEHPGKACHGDACPLASGFYDRLPAARTDAAAVGFLDQAALRAVALRHSVCPYYLGVEMARWCDVIVGDYNYYFDLSGFLMSMTQENGWRVGLLVDEAHNLVDRARDMYSVTLTQTALTSLQQTVPAVLRRPLAAVLQHWEQLNSHHWQADATADQDHQYLVLDGPPEDFLNALRGAVSAISEYRNAHPTQQHMALLEFYFQAAHFCRMVEWLDQHFITDLTVQRGAPLRLDDAIGLRSDICLRNMVPAPLLQQRLAAAQAAILFSATLAPPRFYLDMFGLPPATQCLDIGAPFKADQLRVTLVPRSTRFRHRARSVQPIAALIAEQFQAQPGNYLAFFPSFDYLEQVHDALRRTHSSLPLLVQSRGMSEPAREAFLARFTPDSTHIGFAVLGGAFGEGVDLPGTRLIGTFIATLGMPQVNPVNEQMRIRLQQLFGATDGASDAIGYDYTYHYPGLRKVVQAAGRVIRTPQDTGVVYLIDDRFGHPKSRALLPNWWHVDQQQG</sequence>
<keyword evidence="5" id="KW-0378">Hydrolase</keyword>
<dbReference type="InterPro" id="IPR011604">
    <property type="entry name" value="PDDEXK-like_dom_sf"/>
</dbReference>
<keyword evidence="7" id="KW-0067">ATP-binding</keyword>
<evidence type="ECO:0000256" key="10">
    <source>
        <dbReference type="ARBA" id="ARBA00023125"/>
    </source>
</evidence>
<protein>
    <submittedName>
        <fullName evidence="15">ATP-dependent DNA helicase</fullName>
    </submittedName>
</protein>
<keyword evidence="10" id="KW-0238">DNA-binding</keyword>
<comment type="caution">
    <text evidence="15">The sequence shown here is derived from an EMBL/GenBank/DDBJ whole genome shotgun (WGS) entry which is preliminary data.</text>
</comment>
<dbReference type="PROSITE" id="PS51193">
    <property type="entry name" value="HELICASE_ATP_BIND_2"/>
    <property type="match status" value="1"/>
</dbReference>
<dbReference type="InterPro" id="IPR006555">
    <property type="entry name" value="ATP-dep_Helicase_C"/>
</dbReference>
<dbReference type="Gene3D" id="3.90.320.10">
    <property type="match status" value="1"/>
</dbReference>
<comment type="similarity">
    <text evidence="13">Belongs to the helicase family. DinG subfamily.</text>
</comment>
<keyword evidence="9" id="KW-0411">Iron-sulfur</keyword>
<dbReference type="RefSeq" id="WP_246950835.1">
    <property type="nucleotide sequence ID" value="NZ_JALKII010000003.1"/>
</dbReference>
<keyword evidence="2" id="KW-0479">Metal-binding</keyword>
<evidence type="ECO:0000256" key="8">
    <source>
        <dbReference type="ARBA" id="ARBA00023004"/>
    </source>
</evidence>
<keyword evidence="4" id="KW-0227">DNA damage</keyword>
<dbReference type="PANTHER" id="PTHR11472">
    <property type="entry name" value="DNA REPAIR DEAD HELICASE RAD3/XP-D SUBFAMILY MEMBER"/>
    <property type="match status" value="1"/>
</dbReference>
<evidence type="ECO:0000256" key="9">
    <source>
        <dbReference type="ARBA" id="ARBA00023014"/>
    </source>
</evidence>
<dbReference type="EMBL" id="JALKII010000003">
    <property type="protein sequence ID" value="MCK0537413.1"/>
    <property type="molecule type" value="Genomic_DNA"/>
</dbReference>